<dbReference type="KEGG" id="bfz:BAU07_19055"/>
<name>A0A193GI36_9BORD</name>
<evidence type="ECO:0000313" key="2">
    <source>
        <dbReference type="Proteomes" id="UP000091926"/>
    </source>
</evidence>
<reference evidence="1 2" key="1">
    <citation type="submission" date="2016-06" db="EMBL/GenBank/DDBJ databases">
        <title>Complete genome sequences of Bordetella bronchialis and Bordetella flabilis.</title>
        <authorList>
            <person name="LiPuma J.J."/>
            <person name="Spilker T."/>
        </authorList>
    </citation>
    <scope>NUCLEOTIDE SEQUENCE [LARGE SCALE GENOMIC DNA]</scope>
    <source>
        <strain evidence="1 2">AU10664</strain>
    </source>
</reference>
<keyword evidence="2" id="KW-1185">Reference proteome</keyword>
<evidence type="ECO:0000313" key="1">
    <source>
        <dbReference type="EMBL" id="ANN78939.1"/>
    </source>
</evidence>
<dbReference type="AlphaFoldDB" id="A0A193GI36"/>
<organism evidence="1 2">
    <name type="scientific">Bordetella flabilis</name>
    <dbReference type="NCBI Taxonomy" id="463014"/>
    <lineage>
        <taxon>Bacteria</taxon>
        <taxon>Pseudomonadati</taxon>
        <taxon>Pseudomonadota</taxon>
        <taxon>Betaproteobacteria</taxon>
        <taxon>Burkholderiales</taxon>
        <taxon>Alcaligenaceae</taxon>
        <taxon>Bordetella</taxon>
    </lineage>
</organism>
<sequence>MDDSKELLRRAAKAAGGLDWQWWTSNSYRRLTFKNGQNTRDGGALSGTVHPHDKWPDVSMAPGVQEFIERASPKAVLSLLDRIAELEAALRPFSAAAPDWTIDIKDNRWIDSRHNIYVGDLRRAAAALGGDDVQ</sequence>
<dbReference type="Proteomes" id="UP000091926">
    <property type="component" value="Chromosome"/>
</dbReference>
<dbReference type="RefSeq" id="WP_066660936.1">
    <property type="nucleotide sequence ID" value="NZ_CBCSCL010000012.1"/>
</dbReference>
<accession>A0A193GI36</accession>
<proteinExistence type="predicted"/>
<gene>
    <name evidence="1" type="ORF">BAU07_19055</name>
</gene>
<dbReference type="OrthoDB" id="8690205at2"/>
<protein>
    <submittedName>
        <fullName evidence="1">Uncharacterized protein</fullName>
    </submittedName>
</protein>
<dbReference type="EMBL" id="CP016172">
    <property type="protein sequence ID" value="ANN78939.1"/>
    <property type="molecule type" value="Genomic_DNA"/>
</dbReference>